<feature type="compositionally biased region" description="Polar residues" evidence="1">
    <location>
        <begin position="1"/>
        <end position="29"/>
    </location>
</feature>
<evidence type="ECO:0000313" key="3">
    <source>
        <dbReference type="Proteomes" id="UP000039021"/>
    </source>
</evidence>
<name>A0A916P987_MYCTX</name>
<sequence length="43" mass="4385">MLRGETATSLPSAQTRSAITSAVPGSQGISRRVDKSGVITISP</sequence>
<evidence type="ECO:0000313" key="2">
    <source>
        <dbReference type="EMBL" id="COZ66674.1"/>
    </source>
</evidence>
<protein>
    <submittedName>
        <fullName evidence="2">Uncharacterized protein</fullName>
    </submittedName>
</protein>
<reference evidence="3" key="1">
    <citation type="submission" date="2015-03" db="EMBL/GenBank/DDBJ databases">
        <authorList>
            <consortium name="Pathogen Informatics"/>
        </authorList>
    </citation>
    <scope>NUCLEOTIDE SEQUENCE [LARGE SCALE GENOMIC DNA]</scope>
    <source>
        <strain evidence="3">N09902308</strain>
    </source>
</reference>
<proteinExistence type="predicted"/>
<evidence type="ECO:0000256" key="1">
    <source>
        <dbReference type="SAM" id="MobiDB-lite"/>
    </source>
</evidence>
<dbReference type="AlphaFoldDB" id="A0A916P987"/>
<dbReference type="EMBL" id="CSBK01002278">
    <property type="protein sequence ID" value="COZ66674.1"/>
    <property type="molecule type" value="Genomic_DNA"/>
</dbReference>
<comment type="caution">
    <text evidence="2">The sequence shown here is derived from an EMBL/GenBank/DDBJ whole genome shotgun (WGS) entry which is preliminary data.</text>
</comment>
<organism evidence="2 3">
    <name type="scientific">Mycobacterium tuberculosis</name>
    <dbReference type="NCBI Taxonomy" id="1773"/>
    <lineage>
        <taxon>Bacteria</taxon>
        <taxon>Bacillati</taxon>
        <taxon>Actinomycetota</taxon>
        <taxon>Actinomycetes</taxon>
        <taxon>Mycobacteriales</taxon>
        <taxon>Mycobacteriaceae</taxon>
        <taxon>Mycobacterium</taxon>
        <taxon>Mycobacterium tuberculosis complex</taxon>
    </lineage>
</organism>
<feature type="region of interest" description="Disordered" evidence="1">
    <location>
        <begin position="1"/>
        <end position="43"/>
    </location>
</feature>
<gene>
    <name evidence="2" type="ORF">ERS007739_04005</name>
</gene>
<dbReference type="Proteomes" id="UP000039021">
    <property type="component" value="Unassembled WGS sequence"/>
</dbReference>
<accession>A0A916P987</accession>